<dbReference type="InterPro" id="IPR012902">
    <property type="entry name" value="N_methyl_site"/>
</dbReference>
<dbReference type="NCBIfam" id="TIGR02532">
    <property type="entry name" value="IV_pilin_GFxxxE"/>
    <property type="match status" value="1"/>
</dbReference>
<dbReference type="AlphaFoldDB" id="A0A0G0I492"/>
<feature type="transmembrane region" description="Helical" evidence="1">
    <location>
        <begin position="19"/>
        <end position="38"/>
    </location>
</feature>
<evidence type="ECO:0008006" key="4">
    <source>
        <dbReference type="Google" id="ProtNLM"/>
    </source>
</evidence>
<gene>
    <name evidence="2" type="ORF">US65_C0049G0007</name>
</gene>
<keyword evidence="1" id="KW-1133">Transmembrane helix</keyword>
<accession>A0A0G0I492</accession>
<evidence type="ECO:0000256" key="1">
    <source>
        <dbReference type="SAM" id="Phobius"/>
    </source>
</evidence>
<dbReference type="Proteomes" id="UP000034430">
    <property type="component" value="Unassembled WGS sequence"/>
</dbReference>
<keyword evidence="1" id="KW-0472">Membrane</keyword>
<keyword evidence="1" id="KW-0812">Transmembrane</keyword>
<evidence type="ECO:0000313" key="3">
    <source>
        <dbReference type="Proteomes" id="UP000034430"/>
    </source>
</evidence>
<comment type="caution">
    <text evidence="2">The sequence shown here is derived from an EMBL/GenBank/DDBJ whole genome shotgun (WGS) entry which is preliminary data.</text>
</comment>
<proteinExistence type="predicted"/>
<name>A0A0G0I492_9BACT</name>
<organism evidence="2 3">
    <name type="scientific">Candidatus Yanofskybacteria bacterium GW2011_GWC2_37_9</name>
    <dbReference type="NCBI Taxonomy" id="1619028"/>
    <lineage>
        <taxon>Bacteria</taxon>
        <taxon>Candidatus Yanofskyibacteriota</taxon>
    </lineage>
</organism>
<dbReference type="EMBL" id="LBTU01000049">
    <property type="protein sequence ID" value="KKQ45765.1"/>
    <property type="molecule type" value="Genomic_DNA"/>
</dbReference>
<protein>
    <recommendedName>
        <fullName evidence="4">Prepilin-type N-terminal cleavage/methylation domain-containing protein</fullName>
    </recommendedName>
</protein>
<reference evidence="2 3" key="1">
    <citation type="journal article" date="2015" name="Nature">
        <title>rRNA introns, odd ribosomes, and small enigmatic genomes across a large radiation of phyla.</title>
        <authorList>
            <person name="Brown C.T."/>
            <person name="Hug L.A."/>
            <person name="Thomas B.C."/>
            <person name="Sharon I."/>
            <person name="Castelle C.J."/>
            <person name="Singh A."/>
            <person name="Wilkins M.J."/>
            <person name="Williams K.H."/>
            <person name="Banfield J.F."/>
        </authorList>
    </citation>
    <scope>NUCLEOTIDE SEQUENCE [LARGE SCALE GENOMIC DNA]</scope>
</reference>
<sequence>MTRSIFTQGHPEYFRGMTYIELIVVLSIFATMSSIIAFNHGKFQGKVDVKSMASDIALKIVEAQKSSLSGNLPSGGTPFDTWKPSYGVRFNIATKDQFIYFVDLDNANGDDEKLLETIRITKNNYISNINLCSDNPCDLGNSPINSFSVFFERPRSSANFTGVSVTGSNYVQITIKSPKDATAFIKIWPSGRIQVN</sequence>
<evidence type="ECO:0000313" key="2">
    <source>
        <dbReference type="EMBL" id="KKQ45765.1"/>
    </source>
</evidence>